<dbReference type="RefSeq" id="XP_030077884.1">
    <property type="nucleotide sequence ID" value="XM_030222024.1"/>
</dbReference>
<keyword evidence="8" id="KW-1185">Reference proteome</keyword>
<dbReference type="Gene3D" id="3.40.50.300">
    <property type="entry name" value="P-loop containing nucleotide triphosphate hydrolases"/>
    <property type="match status" value="1"/>
</dbReference>
<keyword evidence="3" id="KW-0963">Cytoplasm</keyword>
<dbReference type="InterPro" id="IPR027417">
    <property type="entry name" value="P-loop_NTPase"/>
</dbReference>
<dbReference type="Pfam" id="PF13516">
    <property type="entry name" value="LRR_6"/>
    <property type="match status" value="1"/>
</dbReference>
<dbReference type="Gene3D" id="3.80.10.10">
    <property type="entry name" value="Ribonuclease Inhibitor"/>
    <property type="match status" value="1"/>
</dbReference>
<dbReference type="InterPro" id="IPR001611">
    <property type="entry name" value="Leu-rich_rpt"/>
</dbReference>
<evidence type="ECO:0000256" key="4">
    <source>
        <dbReference type="ARBA" id="ARBA00022737"/>
    </source>
</evidence>
<evidence type="ECO:0000256" key="2">
    <source>
        <dbReference type="ARBA" id="ARBA00008665"/>
    </source>
</evidence>
<keyword evidence="5" id="KW-0547">Nucleotide-binding</keyword>
<dbReference type="InterPro" id="IPR032675">
    <property type="entry name" value="LRR_dom_sf"/>
</dbReference>
<evidence type="ECO:0000313" key="9">
    <source>
        <dbReference type="RefSeq" id="XP_030077884.1"/>
    </source>
</evidence>
<sequence length="983" mass="111361">MQCCRCLPQPGTRWSKLNVLWAMAPPGLYIPSQYAPILGVDKYCILQRSLYSKSSPGPCAVTHSLIHQYHQEKRKGFLLPRSIWGGQMLMSLASEDAIEQHKKRLAEWFSHLPNEEKQFGPSLTLDASHVDPVIKESSLEENLKPLSELSLQNQLQTRGCSRTIAIQDVFSADASGRVVKNVVLYGTIGTGKSTLVKKLVLDWCHGGLPQYDLVIPFSCEDLSQSKTPISLKRLITKKYPHLREVMPRLGSSQFRTLFVLNSLEWLKLDFRLAETELCSDSEEPVPHAAIIVNLMRKYLLPEASVIVTTRPSALGRIPSKYVDRYVKICGFMDTDLQKLYFEIRLSRQDGNACETANLMEMLSRNLEHHQQLAAACFLPSYCWLTCATLHFLYFTKATTPNQTLTGIYTSFLRLNFSGEILDNHNTSQVSMMRYVAKLLGKLAYEGFKARQTHFTEEDLHKFLEVEMKTEEELNLLTVFRSDVLNFFLTPCLQPGKEQMFVFTIPAMQEYLAALYVVLGENRTVLQRVGSEVSEAIGKAGEDITTVLNILAKFLPLRIFALFNLLKMFPRLYGKISGKNRDNIAQTLAVEMFREEDAFNDDVLDQINSSILGVEGPMLPSDQKEQEEAFELFPIFMGGLLSRRNRTTLDQLGCSIKNFAAFEITKAMKKHLLNSSLKKQPPSELMDFLFFLYEFQNERFTAEVVCSLKVIDLSSVRMTPLKCYVLAAVLGTSGHQLTELDLTSCHMDPHDLRTLSSLFWRCKTLDLQFNSLGPEACEDIRNFLLHEKCEVETLRLGNNPITEQGAVILGEAIAGNKSLSHLSLLHTSLGNEGVEVIAAYLEKNRHLQELNLAYNSVTDQTALALVEVAKRHPTLKTVHLYFNEISQEVRQQLHGLRKEQDGVKVLLSLAEGSDVSEYSSLILNVVTSNVKGWDPERIQRYLHLLLDDLQCGRQQTVNPWKKARFLRVENQVRSVLTTVQQGNL</sequence>
<dbReference type="Pfam" id="PF05729">
    <property type="entry name" value="NACHT"/>
    <property type="match status" value="1"/>
</dbReference>
<dbReference type="CTD" id="79671"/>
<evidence type="ECO:0000313" key="10">
    <source>
        <dbReference type="RefSeq" id="XP_030077885.1"/>
    </source>
</evidence>
<dbReference type="InterPro" id="IPR007111">
    <property type="entry name" value="NACHT_NTPase"/>
</dbReference>
<feature type="domain" description="NACHT" evidence="7">
    <location>
        <begin position="180"/>
        <end position="313"/>
    </location>
</feature>
<dbReference type="SUPFAM" id="SSF52047">
    <property type="entry name" value="RNI-like"/>
    <property type="match status" value="1"/>
</dbReference>
<dbReference type="RefSeq" id="XP_030077885.1">
    <property type="nucleotide sequence ID" value="XM_030222025.1"/>
</dbReference>
<evidence type="ECO:0000256" key="5">
    <source>
        <dbReference type="ARBA" id="ARBA00022741"/>
    </source>
</evidence>
<keyword evidence="4" id="KW-0677">Repeat</keyword>
<dbReference type="InterPro" id="IPR048900">
    <property type="entry name" value="NLRX1_C"/>
</dbReference>
<protein>
    <submittedName>
        <fullName evidence="9 10">NLR family member X1</fullName>
    </submittedName>
</protein>
<dbReference type="SMART" id="SM00368">
    <property type="entry name" value="LRR_RI"/>
    <property type="match status" value="5"/>
</dbReference>
<name>A0A6P7ZX39_9AMPH</name>
<dbReference type="GO" id="GO:0005524">
    <property type="term" value="F:ATP binding"/>
    <property type="evidence" value="ECO:0007669"/>
    <property type="project" value="UniProtKB-KW"/>
</dbReference>
<dbReference type="Pfam" id="PF21402">
    <property type="entry name" value="NLRX1_C"/>
    <property type="match status" value="1"/>
</dbReference>
<dbReference type="PANTHER" id="PTHR45690">
    <property type="entry name" value="NACHT, LRR AND PYD DOMAINS-CONTAINING PROTEIN 12"/>
    <property type="match status" value="1"/>
</dbReference>
<comment type="subcellular location">
    <subcellularLocation>
        <location evidence="1">Cytoplasm</location>
    </subcellularLocation>
</comment>
<dbReference type="PANTHER" id="PTHR45690:SF19">
    <property type="entry name" value="NACHT, LRR AND PYD DOMAINS-CONTAINING PROTEIN 3"/>
    <property type="match status" value="1"/>
</dbReference>
<dbReference type="InterPro" id="IPR050637">
    <property type="entry name" value="NLRP_innate_immun_reg"/>
</dbReference>
<proteinExistence type="inferred from homology"/>
<keyword evidence="6" id="KW-0067">ATP-binding</keyword>
<evidence type="ECO:0000259" key="7">
    <source>
        <dbReference type="PROSITE" id="PS50837"/>
    </source>
</evidence>
<dbReference type="SUPFAM" id="SSF52540">
    <property type="entry name" value="P-loop containing nucleoside triphosphate hydrolases"/>
    <property type="match status" value="1"/>
</dbReference>
<dbReference type="GeneID" id="115482315"/>
<dbReference type="KEGG" id="muo:115482315"/>
<dbReference type="GO" id="GO:0005829">
    <property type="term" value="C:cytosol"/>
    <property type="evidence" value="ECO:0007669"/>
    <property type="project" value="UniProtKB-SubCell"/>
</dbReference>
<reference evidence="9 10" key="1">
    <citation type="submission" date="2025-04" db="UniProtKB">
        <authorList>
            <consortium name="RefSeq"/>
        </authorList>
    </citation>
    <scope>IDENTIFICATION</scope>
</reference>
<dbReference type="OrthoDB" id="120976at2759"/>
<dbReference type="Proteomes" id="UP000515156">
    <property type="component" value="Chromosome 12"/>
</dbReference>
<evidence type="ECO:0000256" key="3">
    <source>
        <dbReference type="ARBA" id="ARBA00022490"/>
    </source>
</evidence>
<evidence type="ECO:0000256" key="1">
    <source>
        <dbReference type="ARBA" id="ARBA00004496"/>
    </source>
</evidence>
<accession>A0A6P7ZX39</accession>
<gene>
    <name evidence="9 10" type="primary">NLRX1</name>
</gene>
<evidence type="ECO:0000313" key="8">
    <source>
        <dbReference type="Proteomes" id="UP000515156"/>
    </source>
</evidence>
<organism evidence="8 10">
    <name type="scientific">Microcaecilia unicolor</name>
    <dbReference type="NCBI Taxonomy" id="1415580"/>
    <lineage>
        <taxon>Eukaryota</taxon>
        <taxon>Metazoa</taxon>
        <taxon>Chordata</taxon>
        <taxon>Craniata</taxon>
        <taxon>Vertebrata</taxon>
        <taxon>Euteleostomi</taxon>
        <taxon>Amphibia</taxon>
        <taxon>Gymnophiona</taxon>
        <taxon>Siphonopidae</taxon>
        <taxon>Microcaecilia</taxon>
    </lineage>
</organism>
<evidence type="ECO:0000256" key="6">
    <source>
        <dbReference type="ARBA" id="ARBA00022840"/>
    </source>
</evidence>
<dbReference type="AlphaFoldDB" id="A0A6P7ZX39"/>
<dbReference type="PROSITE" id="PS50837">
    <property type="entry name" value="NACHT"/>
    <property type="match status" value="1"/>
</dbReference>
<comment type="similarity">
    <text evidence="2">Belongs to the NLRP family.</text>
</comment>